<feature type="region of interest" description="Disordered" evidence="1">
    <location>
        <begin position="62"/>
        <end position="91"/>
    </location>
</feature>
<reference evidence="3" key="1">
    <citation type="submission" date="2022-07" db="EMBL/GenBank/DDBJ databases">
        <title>Genome Sequence of Leucocoprinus birnbaumii.</title>
        <authorList>
            <person name="Buettner E."/>
        </authorList>
    </citation>
    <scope>NUCLEOTIDE SEQUENCE</scope>
    <source>
        <strain evidence="3">VT141</strain>
    </source>
</reference>
<keyword evidence="4" id="KW-1185">Reference proteome</keyword>
<comment type="caution">
    <text evidence="3">The sequence shown here is derived from an EMBL/GenBank/DDBJ whole genome shotgun (WGS) entry which is preliminary data.</text>
</comment>
<evidence type="ECO:0000313" key="4">
    <source>
        <dbReference type="Proteomes" id="UP001213000"/>
    </source>
</evidence>
<dbReference type="EMBL" id="JANIEX010000305">
    <property type="protein sequence ID" value="KAJ3569135.1"/>
    <property type="molecule type" value="Genomic_DNA"/>
</dbReference>
<organism evidence="3 4">
    <name type="scientific">Leucocoprinus birnbaumii</name>
    <dbReference type="NCBI Taxonomy" id="56174"/>
    <lineage>
        <taxon>Eukaryota</taxon>
        <taxon>Fungi</taxon>
        <taxon>Dikarya</taxon>
        <taxon>Basidiomycota</taxon>
        <taxon>Agaricomycotina</taxon>
        <taxon>Agaricomycetes</taxon>
        <taxon>Agaricomycetidae</taxon>
        <taxon>Agaricales</taxon>
        <taxon>Agaricineae</taxon>
        <taxon>Agaricaceae</taxon>
        <taxon>Leucocoprinus</taxon>
    </lineage>
</organism>
<keyword evidence="2" id="KW-1133">Transmembrane helix</keyword>
<feature type="compositionally biased region" description="Polar residues" evidence="1">
    <location>
        <begin position="68"/>
        <end position="77"/>
    </location>
</feature>
<dbReference type="AlphaFoldDB" id="A0AAD5VVJ2"/>
<evidence type="ECO:0000256" key="2">
    <source>
        <dbReference type="SAM" id="Phobius"/>
    </source>
</evidence>
<keyword evidence="2" id="KW-0472">Membrane</keyword>
<feature type="region of interest" description="Disordered" evidence="1">
    <location>
        <begin position="162"/>
        <end position="184"/>
    </location>
</feature>
<dbReference type="Proteomes" id="UP001213000">
    <property type="component" value="Unassembled WGS sequence"/>
</dbReference>
<protein>
    <submittedName>
        <fullName evidence="3">Uncharacterized protein</fullName>
    </submittedName>
</protein>
<sequence length="277" mass="29515">MTALFSQGGHIPFLPTPTTIVTSPLFLSSPSPTHTIVANAPVLATTEKPTVVIGSSSVIAGHPGHSAAKQSQGSSEATVVPHTPLSPGSSTLGLESLDASISLTPLPSSTTLAPVSSSEKHSQADLRIIIPVVIGVVVVLSIAALIIRRTLKKKSRRPLSEDILEPYQSSGGRGSVDQDDSTGRDVENIKRWEGSATEAAKQYADPVLVGPKYNGERRFRLVAGTFNGDKEQDTGASRENTIWNATTRDLYDERAGYGWGFGKRDEKAHWRPLDGKI</sequence>
<proteinExistence type="predicted"/>
<gene>
    <name evidence="3" type="ORF">NP233_g5260</name>
</gene>
<evidence type="ECO:0000313" key="3">
    <source>
        <dbReference type="EMBL" id="KAJ3569135.1"/>
    </source>
</evidence>
<name>A0AAD5VVJ2_9AGAR</name>
<accession>A0AAD5VVJ2</accession>
<keyword evidence="2" id="KW-0812">Transmembrane</keyword>
<feature type="transmembrane region" description="Helical" evidence="2">
    <location>
        <begin position="128"/>
        <end position="147"/>
    </location>
</feature>
<evidence type="ECO:0000256" key="1">
    <source>
        <dbReference type="SAM" id="MobiDB-lite"/>
    </source>
</evidence>